<sequence>MLLDVSALLDVEEGSSSNTFFHSCKHLSSEGVFLDRDSGTSRRSEPRLGLRKGLDRPSSCICADIVSCYISSARLLSGVTMETREAPDVVEHSF</sequence>
<organism evidence="2 3">
    <name type="scientific">Clarias magur</name>
    <name type="common">Asian catfish</name>
    <name type="synonym">Macropteronotus magur</name>
    <dbReference type="NCBI Taxonomy" id="1594786"/>
    <lineage>
        <taxon>Eukaryota</taxon>
        <taxon>Metazoa</taxon>
        <taxon>Chordata</taxon>
        <taxon>Craniata</taxon>
        <taxon>Vertebrata</taxon>
        <taxon>Euteleostomi</taxon>
        <taxon>Actinopterygii</taxon>
        <taxon>Neopterygii</taxon>
        <taxon>Teleostei</taxon>
        <taxon>Ostariophysi</taxon>
        <taxon>Siluriformes</taxon>
        <taxon>Clariidae</taxon>
        <taxon>Clarias</taxon>
    </lineage>
</organism>
<accession>A0A8J4TT97</accession>
<feature type="non-terminal residue" evidence="2">
    <location>
        <position position="94"/>
    </location>
</feature>
<proteinExistence type="predicted"/>
<evidence type="ECO:0000313" key="2">
    <source>
        <dbReference type="EMBL" id="KAF5883530.1"/>
    </source>
</evidence>
<dbReference type="EMBL" id="QNUK01001344">
    <property type="protein sequence ID" value="KAF5883530.1"/>
    <property type="molecule type" value="Genomic_DNA"/>
</dbReference>
<protein>
    <submittedName>
        <fullName evidence="2">Uncharacterized protein</fullName>
    </submittedName>
</protein>
<evidence type="ECO:0000313" key="3">
    <source>
        <dbReference type="Proteomes" id="UP000727407"/>
    </source>
</evidence>
<keyword evidence="3" id="KW-1185">Reference proteome</keyword>
<comment type="caution">
    <text evidence="2">The sequence shown here is derived from an EMBL/GenBank/DDBJ whole genome shotgun (WGS) entry which is preliminary data.</text>
</comment>
<name>A0A8J4TT97_CLAMG</name>
<feature type="region of interest" description="Disordered" evidence="1">
    <location>
        <begin position="34"/>
        <end position="55"/>
    </location>
</feature>
<dbReference type="AlphaFoldDB" id="A0A8J4TT97"/>
<dbReference type="Proteomes" id="UP000727407">
    <property type="component" value="Unassembled WGS sequence"/>
</dbReference>
<reference evidence="2" key="1">
    <citation type="submission" date="2020-07" db="EMBL/GenBank/DDBJ databases">
        <title>Clarias magur genome sequencing, assembly and annotation.</title>
        <authorList>
            <person name="Kushwaha B."/>
            <person name="Kumar R."/>
            <person name="Das P."/>
            <person name="Joshi C.G."/>
            <person name="Kumar D."/>
            <person name="Nagpure N.S."/>
            <person name="Pandey M."/>
            <person name="Agarwal S."/>
            <person name="Srivastava S."/>
            <person name="Singh M."/>
            <person name="Sahoo L."/>
            <person name="Jayasankar P."/>
            <person name="Meher P.K."/>
            <person name="Koringa P.G."/>
            <person name="Iquebal M.A."/>
            <person name="Das S.P."/>
            <person name="Bit A."/>
            <person name="Patnaik S."/>
            <person name="Patel N."/>
            <person name="Shah T.M."/>
            <person name="Hinsu A."/>
            <person name="Jena J.K."/>
        </authorList>
    </citation>
    <scope>NUCLEOTIDE SEQUENCE</scope>
    <source>
        <strain evidence="2">CIFAMagur01</strain>
        <tissue evidence="2">Testis</tissue>
    </source>
</reference>
<gene>
    <name evidence="2" type="ORF">DAT39_022936</name>
</gene>
<evidence type="ECO:0000256" key="1">
    <source>
        <dbReference type="SAM" id="MobiDB-lite"/>
    </source>
</evidence>